<dbReference type="Gene3D" id="3.30.40.10">
    <property type="entry name" value="Zinc/RING finger domain, C3HC4 (zinc finger)"/>
    <property type="match status" value="1"/>
</dbReference>
<dbReference type="SUPFAM" id="SSF57850">
    <property type="entry name" value="RING/U-box"/>
    <property type="match status" value="1"/>
</dbReference>
<keyword evidence="1" id="KW-0479">Metal-binding</keyword>
<keyword evidence="1" id="KW-0862">Zinc</keyword>
<dbReference type="GO" id="GO:0008270">
    <property type="term" value="F:zinc ion binding"/>
    <property type="evidence" value="ECO:0007669"/>
    <property type="project" value="UniProtKB-KW"/>
</dbReference>
<sequence length="133" mass="14974">MHLDWRAGRNQSWSIVQGRKKRMIRTVIVLMDAESGLRSKLDVLGARGGGYCVVCETDYELRVSPCGHVCCKACWSDWLEKSETCPMCRRAVSARELRVCSLATWEMVGPMSCRFEKRLSQMTCLSCIGSATT</sequence>
<evidence type="ECO:0000256" key="1">
    <source>
        <dbReference type="PROSITE-ProRule" id="PRU00175"/>
    </source>
</evidence>
<accession>A0A7S3EP97</accession>
<reference evidence="3" key="1">
    <citation type="submission" date="2021-01" db="EMBL/GenBank/DDBJ databases">
        <authorList>
            <person name="Corre E."/>
            <person name="Pelletier E."/>
            <person name="Niang G."/>
            <person name="Scheremetjew M."/>
            <person name="Finn R."/>
            <person name="Kale V."/>
            <person name="Holt S."/>
            <person name="Cochrane G."/>
            <person name="Meng A."/>
            <person name="Brown T."/>
            <person name="Cohen L."/>
        </authorList>
    </citation>
    <scope>NUCLEOTIDE SEQUENCE</scope>
    <source>
        <strain evidence="3">CCMP 769</strain>
    </source>
</reference>
<dbReference type="Pfam" id="PF13920">
    <property type="entry name" value="zf-C3HC4_3"/>
    <property type="match status" value="1"/>
</dbReference>
<dbReference type="AlphaFoldDB" id="A0A7S3EP97"/>
<dbReference type="InterPro" id="IPR001841">
    <property type="entry name" value="Znf_RING"/>
</dbReference>
<proteinExistence type="predicted"/>
<name>A0A7S3EP97_9RHOD</name>
<dbReference type="EMBL" id="HBHW01045721">
    <property type="protein sequence ID" value="CAE0067405.1"/>
    <property type="molecule type" value="Transcribed_RNA"/>
</dbReference>
<keyword evidence="1" id="KW-0863">Zinc-finger</keyword>
<dbReference type="SMART" id="SM00184">
    <property type="entry name" value="RING"/>
    <property type="match status" value="1"/>
</dbReference>
<evidence type="ECO:0000313" key="3">
    <source>
        <dbReference type="EMBL" id="CAE0067405.1"/>
    </source>
</evidence>
<feature type="domain" description="RING-type" evidence="2">
    <location>
        <begin position="52"/>
        <end position="89"/>
    </location>
</feature>
<dbReference type="InterPro" id="IPR013083">
    <property type="entry name" value="Znf_RING/FYVE/PHD"/>
</dbReference>
<protein>
    <recommendedName>
        <fullName evidence="2">RING-type domain-containing protein</fullName>
    </recommendedName>
</protein>
<gene>
    <name evidence="3" type="ORF">RMAR00112_LOCUS35484</name>
</gene>
<evidence type="ECO:0000259" key="2">
    <source>
        <dbReference type="PROSITE" id="PS50089"/>
    </source>
</evidence>
<organism evidence="3">
    <name type="scientific">Rhodosorus marinus</name>
    <dbReference type="NCBI Taxonomy" id="101924"/>
    <lineage>
        <taxon>Eukaryota</taxon>
        <taxon>Rhodophyta</taxon>
        <taxon>Stylonematophyceae</taxon>
        <taxon>Stylonematales</taxon>
        <taxon>Stylonemataceae</taxon>
        <taxon>Rhodosorus</taxon>
    </lineage>
</organism>
<dbReference type="PROSITE" id="PS50089">
    <property type="entry name" value="ZF_RING_2"/>
    <property type="match status" value="1"/>
</dbReference>